<evidence type="ECO:0000313" key="3">
    <source>
        <dbReference type="Proteomes" id="UP001497516"/>
    </source>
</evidence>
<dbReference type="EMBL" id="OZ034814">
    <property type="protein sequence ID" value="CAL1359672.1"/>
    <property type="molecule type" value="Genomic_DNA"/>
</dbReference>
<feature type="region of interest" description="Disordered" evidence="1">
    <location>
        <begin position="71"/>
        <end position="92"/>
    </location>
</feature>
<organism evidence="2 3">
    <name type="scientific">Linum trigynum</name>
    <dbReference type="NCBI Taxonomy" id="586398"/>
    <lineage>
        <taxon>Eukaryota</taxon>
        <taxon>Viridiplantae</taxon>
        <taxon>Streptophyta</taxon>
        <taxon>Embryophyta</taxon>
        <taxon>Tracheophyta</taxon>
        <taxon>Spermatophyta</taxon>
        <taxon>Magnoliopsida</taxon>
        <taxon>eudicotyledons</taxon>
        <taxon>Gunneridae</taxon>
        <taxon>Pentapetalae</taxon>
        <taxon>rosids</taxon>
        <taxon>fabids</taxon>
        <taxon>Malpighiales</taxon>
        <taxon>Linaceae</taxon>
        <taxon>Linum</taxon>
    </lineage>
</organism>
<evidence type="ECO:0000313" key="2">
    <source>
        <dbReference type="EMBL" id="CAL1359672.1"/>
    </source>
</evidence>
<keyword evidence="3" id="KW-1185">Reference proteome</keyword>
<feature type="compositionally biased region" description="Basic and acidic residues" evidence="1">
    <location>
        <begin position="1"/>
        <end position="14"/>
    </location>
</feature>
<feature type="region of interest" description="Disordered" evidence="1">
    <location>
        <begin position="1"/>
        <end position="30"/>
    </location>
</feature>
<sequence>MERGVDDHLGEHQSGEVGTERTIIGEEMTGARRKRIGGDLDQGILSRGYATAEGQEWWLLTQIQRPRFGSFSSNLEEGGGAAKFPCFSRPRR</sequence>
<dbReference type="AlphaFoldDB" id="A0AAV2CUW1"/>
<name>A0AAV2CUW1_9ROSI</name>
<dbReference type="Proteomes" id="UP001497516">
    <property type="component" value="Chromosome 10"/>
</dbReference>
<evidence type="ECO:0000256" key="1">
    <source>
        <dbReference type="SAM" id="MobiDB-lite"/>
    </source>
</evidence>
<reference evidence="2 3" key="1">
    <citation type="submission" date="2024-04" db="EMBL/GenBank/DDBJ databases">
        <authorList>
            <person name="Fracassetti M."/>
        </authorList>
    </citation>
    <scope>NUCLEOTIDE SEQUENCE [LARGE SCALE GENOMIC DNA]</scope>
</reference>
<gene>
    <name evidence="2" type="ORF">LTRI10_LOCUS7146</name>
</gene>
<proteinExistence type="predicted"/>
<accession>A0AAV2CUW1</accession>
<protein>
    <submittedName>
        <fullName evidence="2">Uncharacterized protein</fullName>
    </submittedName>
</protein>